<dbReference type="Gene3D" id="2.60.120.620">
    <property type="entry name" value="q2cbj1_9rhob like domain"/>
    <property type="match status" value="1"/>
</dbReference>
<proteinExistence type="predicted"/>
<protein>
    <submittedName>
        <fullName evidence="1">Phytanoyl-CoA dioxygenase</fullName>
    </submittedName>
</protein>
<name>A0A2D6YM17_9DELT</name>
<sequence length="308" mass="36192">MATERRFNAGTCYETPRSFPKYFDDKNFRVLSWEEWRCWQENGYLVVPELIPKQQCEDLIEVICEFLGVKREQPESWYSVSPRSQENLTIKSLQGMTELYHHQAMWNNRQYPRLYDAFVDLWGIEELWVTIDRVNMNLPNRDGWQNDGFLHWDIDLANRNNVRNIQGVLSLNDNDENMGGLQIVPDLFKQLDSWLKYQPKNRPRIIKEKLDFDVINLESKAGDLVIWDSRMAHGTSPNRSNKPRYAQYISMCPAEPEEKELLKIRLESFEKQLGPRKCGMPGSVLEENFGPKAKLTELGQRLLGSVSW</sequence>
<organism evidence="1 2">
    <name type="scientific">SAR324 cluster bacterium</name>
    <dbReference type="NCBI Taxonomy" id="2024889"/>
    <lineage>
        <taxon>Bacteria</taxon>
        <taxon>Deltaproteobacteria</taxon>
        <taxon>SAR324 cluster</taxon>
    </lineage>
</organism>
<dbReference type="PANTHER" id="PTHR31630:SF6">
    <property type="entry name" value="PHYTANOYL-COA DIOXYGENASE-RELATED"/>
    <property type="match status" value="1"/>
</dbReference>
<keyword evidence="1" id="KW-0223">Dioxygenase</keyword>
<accession>A0A2D6YM17</accession>
<gene>
    <name evidence="1" type="ORF">CMN54_12530</name>
</gene>
<reference evidence="2" key="1">
    <citation type="submission" date="2017-09" db="EMBL/GenBank/DDBJ databases">
        <title>The Reconstruction of 2,631 Draft Metagenome-Assembled Genomes from the Global Oceans.</title>
        <authorList>
            <person name="Tully B.J."/>
            <person name="Graham E.D."/>
            <person name="Heidelberg J.F."/>
        </authorList>
    </citation>
    <scope>NUCLEOTIDE SEQUENCE [LARGE SCALE GENOMIC DNA]</scope>
</reference>
<dbReference type="EMBL" id="NZEX01000147">
    <property type="protein sequence ID" value="MAH64243.1"/>
    <property type="molecule type" value="Genomic_DNA"/>
</dbReference>
<comment type="caution">
    <text evidence="1">The sequence shown here is derived from an EMBL/GenBank/DDBJ whole genome shotgun (WGS) entry which is preliminary data.</text>
</comment>
<dbReference type="AlphaFoldDB" id="A0A2D6YM17"/>
<evidence type="ECO:0000313" key="1">
    <source>
        <dbReference type="EMBL" id="MAH64243.1"/>
    </source>
</evidence>
<evidence type="ECO:0000313" key="2">
    <source>
        <dbReference type="Proteomes" id="UP000226525"/>
    </source>
</evidence>
<dbReference type="SUPFAM" id="SSF51197">
    <property type="entry name" value="Clavaminate synthase-like"/>
    <property type="match status" value="1"/>
</dbReference>
<dbReference type="Pfam" id="PF05721">
    <property type="entry name" value="PhyH"/>
    <property type="match status" value="1"/>
</dbReference>
<dbReference type="GO" id="GO:0016706">
    <property type="term" value="F:2-oxoglutarate-dependent dioxygenase activity"/>
    <property type="evidence" value="ECO:0007669"/>
    <property type="project" value="UniProtKB-ARBA"/>
</dbReference>
<keyword evidence="1" id="KW-0560">Oxidoreductase</keyword>
<dbReference type="InterPro" id="IPR008775">
    <property type="entry name" value="Phytyl_CoA_dOase-like"/>
</dbReference>
<dbReference type="PANTHER" id="PTHR31630">
    <property type="entry name" value="PHYTANOYL-COA DIOXYGENASE-RELATED-RELATED"/>
    <property type="match status" value="1"/>
</dbReference>
<dbReference type="Proteomes" id="UP000226525">
    <property type="component" value="Unassembled WGS sequence"/>
</dbReference>